<organism evidence="1 2">
    <name type="scientific">Castilleja foliolosa</name>
    <dbReference type="NCBI Taxonomy" id="1961234"/>
    <lineage>
        <taxon>Eukaryota</taxon>
        <taxon>Viridiplantae</taxon>
        <taxon>Streptophyta</taxon>
        <taxon>Embryophyta</taxon>
        <taxon>Tracheophyta</taxon>
        <taxon>Spermatophyta</taxon>
        <taxon>Magnoliopsida</taxon>
        <taxon>eudicotyledons</taxon>
        <taxon>Gunneridae</taxon>
        <taxon>Pentapetalae</taxon>
        <taxon>asterids</taxon>
        <taxon>lamiids</taxon>
        <taxon>Lamiales</taxon>
        <taxon>Orobanchaceae</taxon>
        <taxon>Pedicularideae</taxon>
        <taxon>Castillejinae</taxon>
        <taxon>Castilleja</taxon>
    </lineage>
</organism>
<protein>
    <recommendedName>
        <fullName evidence="3">F-box associated domain-containing protein</fullName>
    </recommendedName>
</protein>
<evidence type="ECO:0008006" key="3">
    <source>
        <dbReference type="Google" id="ProtNLM"/>
    </source>
</evidence>
<reference evidence="2" key="1">
    <citation type="journal article" date="2024" name="IScience">
        <title>Strigolactones Initiate the Formation of Haustorium-like Structures in Castilleja.</title>
        <authorList>
            <person name="Buerger M."/>
            <person name="Peterson D."/>
            <person name="Chory J."/>
        </authorList>
    </citation>
    <scope>NUCLEOTIDE SEQUENCE [LARGE SCALE GENOMIC DNA]</scope>
</reference>
<accession>A0ABD3BXQ5</accession>
<evidence type="ECO:0000313" key="2">
    <source>
        <dbReference type="Proteomes" id="UP001632038"/>
    </source>
</evidence>
<comment type="caution">
    <text evidence="1">The sequence shown here is derived from an EMBL/GenBank/DDBJ whole genome shotgun (WGS) entry which is preliminary data.</text>
</comment>
<dbReference type="Proteomes" id="UP001632038">
    <property type="component" value="Unassembled WGS sequence"/>
</dbReference>
<gene>
    <name evidence="1" type="ORF">CASFOL_034350</name>
</gene>
<dbReference type="EMBL" id="JAVIJP010000062">
    <property type="protein sequence ID" value="KAL3621864.1"/>
    <property type="molecule type" value="Genomic_DNA"/>
</dbReference>
<evidence type="ECO:0000313" key="1">
    <source>
        <dbReference type="EMBL" id="KAL3621864.1"/>
    </source>
</evidence>
<name>A0ABD3BXQ5_9LAMI</name>
<keyword evidence="2" id="KW-1185">Reference proteome</keyword>
<sequence length="162" mass="18998">MGMMLINMVINIRNIRNPYWRTEVDDIENGFRKILVCFDVKKQVFRNVPFPSIKRGEEGIFVDWNGSLGALLFTVVENERVESIDARVFDDVEQIWRKKHNFGCIGNICSLLQCAMNVLIIIEFVDGKPHLYPEAGRFELLFAGYRLSQYVFFFRCMDTMRV</sequence>
<proteinExistence type="predicted"/>
<dbReference type="AlphaFoldDB" id="A0ABD3BXQ5"/>